<dbReference type="AlphaFoldDB" id="A0A0C9TGN7"/>
<proteinExistence type="predicted"/>
<organism evidence="1 2">
    <name type="scientific">Sphaerobolus stellatus (strain SS14)</name>
    <dbReference type="NCBI Taxonomy" id="990650"/>
    <lineage>
        <taxon>Eukaryota</taxon>
        <taxon>Fungi</taxon>
        <taxon>Dikarya</taxon>
        <taxon>Basidiomycota</taxon>
        <taxon>Agaricomycotina</taxon>
        <taxon>Agaricomycetes</taxon>
        <taxon>Phallomycetidae</taxon>
        <taxon>Geastrales</taxon>
        <taxon>Sphaerobolaceae</taxon>
        <taxon>Sphaerobolus</taxon>
    </lineage>
</organism>
<evidence type="ECO:0000313" key="2">
    <source>
        <dbReference type="Proteomes" id="UP000054279"/>
    </source>
</evidence>
<keyword evidence="2" id="KW-1185">Reference proteome</keyword>
<protein>
    <submittedName>
        <fullName evidence="1">Uncharacterized protein</fullName>
    </submittedName>
</protein>
<dbReference type="EMBL" id="KN837302">
    <property type="protein sequence ID" value="KIJ28603.1"/>
    <property type="molecule type" value="Genomic_DNA"/>
</dbReference>
<name>A0A0C9TGN7_SPHS4</name>
<dbReference type="Proteomes" id="UP000054279">
    <property type="component" value="Unassembled WGS sequence"/>
</dbReference>
<accession>A0A0C9TGN7</accession>
<sequence>MSPKVHTPITALNFAYVPIAEPTYYHTQMTVETSMSTTLVDDLSHYLLEDEHVIQVSNGHHGLYSLDPRLATLIHFQSKNHVKEIVKAANNRQLPLKRNREVSYEIPLDMVDQI</sequence>
<dbReference type="HOGENOM" id="CLU_2122631_0_0_1"/>
<gene>
    <name evidence="1" type="ORF">M422DRAFT_270105</name>
</gene>
<evidence type="ECO:0000313" key="1">
    <source>
        <dbReference type="EMBL" id="KIJ28603.1"/>
    </source>
</evidence>
<reference evidence="1 2" key="1">
    <citation type="submission" date="2014-06" db="EMBL/GenBank/DDBJ databases">
        <title>Evolutionary Origins and Diversification of the Mycorrhizal Mutualists.</title>
        <authorList>
            <consortium name="DOE Joint Genome Institute"/>
            <consortium name="Mycorrhizal Genomics Consortium"/>
            <person name="Kohler A."/>
            <person name="Kuo A."/>
            <person name="Nagy L.G."/>
            <person name="Floudas D."/>
            <person name="Copeland A."/>
            <person name="Barry K.W."/>
            <person name="Cichocki N."/>
            <person name="Veneault-Fourrey C."/>
            <person name="LaButti K."/>
            <person name="Lindquist E.A."/>
            <person name="Lipzen A."/>
            <person name="Lundell T."/>
            <person name="Morin E."/>
            <person name="Murat C."/>
            <person name="Riley R."/>
            <person name="Ohm R."/>
            <person name="Sun H."/>
            <person name="Tunlid A."/>
            <person name="Henrissat B."/>
            <person name="Grigoriev I.V."/>
            <person name="Hibbett D.S."/>
            <person name="Martin F."/>
        </authorList>
    </citation>
    <scope>NUCLEOTIDE SEQUENCE [LARGE SCALE GENOMIC DNA]</scope>
    <source>
        <strain evidence="1 2">SS14</strain>
    </source>
</reference>